<protein>
    <submittedName>
        <fullName evidence="1">Uncharacterized protein</fullName>
    </submittedName>
</protein>
<name>A0AAV2CW77_9ROSI</name>
<gene>
    <name evidence="1" type="ORF">LTRI10_LOCUS7274</name>
</gene>
<dbReference type="Proteomes" id="UP001497516">
    <property type="component" value="Chromosome 10"/>
</dbReference>
<dbReference type="AlphaFoldDB" id="A0AAV2CW77"/>
<sequence length="178" mass="19396">MGCGGDRGSKAELIFSVELVMAARMAELIWPHWALAIFSLVFGDACRNLSRDSPPASGTACLDICVHHFSDNVFFGEKLQTDDVTADGTALAPLSAVEILIGNQRFGGGNGDERCSNNQLEDIDPTFCGLFVSFLLFFAWDSNPLCVSRPLKIKRTRSMNLPHGGRQLFVLTCSGHEQ</sequence>
<dbReference type="EMBL" id="OZ034814">
    <property type="protein sequence ID" value="CAL1359806.1"/>
    <property type="molecule type" value="Genomic_DNA"/>
</dbReference>
<evidence type="ECO:0000313" key="2">
    <source>
        <dbReference type="Proteomes" id="UP001497516"/>
    </source>
</evidence>
<proteinExistence type="predicted"/>
<accession>A0AAV2CW77</accession>
<organism evidence="1 2">
    <name type="scientific">Linum trigynum</name>
    <dbReference type="NCBI Taxonomy" id="586398"/>
    <lineage>
        <taxon>Eukaryota</taxon>
        <taxon>Viridiplantae</taxon>
        <taxon>Streptophyta</taxon>
        <taxon>Embryophyta</taxon>
        <taxon>Tracheophyta</taxon>
        <taxon>Spermatophyta</taxon>
        <taxon>Magnoliopsida</taxon>
        <taxon>eudicotyledons</taxon>
        <taxon>Gunneridae</taxon>
        <taxon>Pentapetalae</taxon>
        <taxon>rosids</taxon>
        <taxon>fabids</taxon>
        <taxon>Malpighiales</taxon>
        <taxon>Linaceae</taxon>
        <taxon>Linum</taxon>
    </lineage>
</organism>
<evidence type="ECO:0000313" key="1">
    <source>
        <dbReference type="EMBL" id="CAL1359806.1"/>
    </source>
</evidence>
<reference evidence="1 2" key="1">
    <citation type="submission" date="2024-04" db="EMBL/GenBank/DDBJ databases">
        <authorList>
            <person name="Fracassetti M."/>
        </authorList>
    </citation>
    <scope>NUCLEOTIDE SEQUENCE [LARGE SCALE GENOMIC DNA]</scope>
</reference>
<keyword evidence="2" id="KW-1185">Reference proteome</keyword>